<name>A0ABV4C2E9_9MYCO</name>
<evidence type="ECO:0000313" key="2">
    <source>
        <dbReference type="EMBL" id="MEY8015706.1"/>
    </source>
</evidence>
<reference evidence="2 3" key="1">
    <citation type="submission" date="2024-08" db="EMBL/GenBank/DDBJ databases">
        <title>Mycobacterium servetensis sp. nov., a novel rapid-growing mycobacterial species recovered from a human patient in Zaragoza, Spain.</title>
        <authorList>
            <person name="Tristancho-Baro A.I."/>
            <person name="Buenestado-Serrano S."/>
            <person name="Garcia De Viedma D."/>
            <person name="Milagro-Beamonte A."/>
            <person name="Burillo N."/>
            <person name="Sanz S."/>
            <person name="Lopez-Calleja A.I."/>
            <person name="Penas-Utrilla D."/>
            <person name="Guardingo M."/>
            <person name="Garcia M.J."/>
            <person name="Vinuelas-Bayon J."/>
        </authorList>
    </citation>
    <scope>NUCLEOTIDE SEQUENCE [LARGE SCALE GENOMIC DNA]</scope>
    <source>
        <strain evidence="3">HUMS_12744610</strain>
    </source>
</reference>
<evidence type="ECO:0000313" key="3">
    <source>
        <dbReference type="Proteomes" id="UP001564760"/>
    </source>
</evidence>
<evidence type="ECO:0000256" key="1">
    <source>
        <dbReference type="SAM" id="MobiDB-lite"/>
    </source>
</evidence>
<keyword evidence="3" id="KW-1185">Reference proteome</keyword>
<accession>A0ABV4C2E9</accession>
<dbReference type="Gene3D" id="3.30.530.20">
    <property type="match status" value="1"/>
</dbReference>
<organism evidence="2 3">
    <name type="scientific">Mycobacterium servetii</name>
    <dbReference type="NCBI Taxonomy" id="3237418"/>
    <lineage>
        <taxon>Bacteria</taxon>
        <taxon>Bacillati</taxon>
        <taxon>Actinomycetota</taxon>
        <taxon>Actinomycetes</taxon>
        <taxon>Mycobacteriales</taxon>
        <taxon>Mycobacteriaceae</taxon>
        <taxon>Mycobacterium</taxon>
    </lineage>
</organism>
<sequence length="80" mass="8300">MLPHRGTAQAVTIACPVEAVAGFWRDPAQLSLVLGDVTSVDATGPDRYRRTRPASAAPQAAPRSGAMEAELDSAVRNLGG</sequence>
<proteinExistence type="predicted"/>
<dbReference type="EMBL" id="JBGEDP010000001">
    <property type="protein sequence ID" value="MEY8015706.1"/>
    <property type="molecule type" value="Genomic_DNA"/>
</dbReference>
<feature type="region of interest" description="Disordered" evidence="1">
    <location>
        <begin position="41"/>
        <end position="80"/>
    </location>
</feature>
<comment type="caution">
    <text evidence="2">The sequence shown here is derived from an EMBL/GenBank/DDBJ whole genome shotgun (WGS) entry which is preliminary data.</text>
</comment>
<dbReference type="RefSeq" id="WP_369738189.1">
    <property type="nucleotide sequence ID" value="NZ_JBGEDP010000001.1"/>
</dbReference>
<protein>
    <submittedName>
        <fullName evidence="2">Uncharacterized protein</fullName>
    </submittedName>
</protein>
<dbReference type="InterPro" id="IPR023393">
    <property type="entry name" value="START-like_dom_sf"/>
</dbReference>
<dbReference type="Proteomes" id="UP001564760">
    <property type="component" value="Unassembled WGS sequence"/>
</dbReference>
<gene>
    <name evidence="2" type="ORF">AB8998_12150</name>
</gene>
<feature type="compositionally biased region" description="Low complexity" evidence="1">
    <location>
        <begin position="53"/>
        <end position="66"/>
    </location>
</feature>